<keyword evidence="5" id="KW-0573">Peptidoglycan synthesis</keyword>
<feature type="active site" evidence="7">
    <location>
        <position position="115"/>
    </location>
</feature>
<dbReference type="GO" id="GO:0071555">
    <property type="term" value="P:cell wall organization"/>
    <property type="evidence" value="ECO:0007669"/>
    <property type="project" value="UniProtKB-KW"/>
</dbReference>
<dbReference type="InterPro" id="IPR012338">
    <property type="entry name" value="Beta-lactam/transpept-like"/>
</dbReference>
<evidence type="ECO:0000313" key="13">
    <source>
        <dbReference type="EMBL" id="QIZ09550.1"/>
    </source>
</evidence>
<dbReference type="Gene3D" id="3.40.710.10">
    <property type="entry name" value="DD-peptidase/beta-lactamase superfamily"/>
    <property type="match status" value="1"/>
</dbReference>
<evidence type="ECO:0000256" key="6">
    <source>
        <dbReference type="ARBA" id="ARBA00023316"/>
    </source>
</evidence>
<feature type="binding site" evidence="8">
    <location>
        <position position="224"/>
    </location>
    <ligand>
        <name>substrate</name>
    </ligand>
</feature>
<feature type="signal peptide" evidence="11">
    <location>
        <begin position="1"/>
        <end position="23"/>
    </location>
</feature>
<reference evidence="13 14" key="1">
    <citation type="submission" date="2020-04" db="EMBL/GenBank/DDBJ databases">
        <title>Genome-Wide Identification of 5-Methylcytosine Sites in Bacterial Genomes By High-Throughput Sequencing of MspJI Restriction Fragments.</title>
        <authorList>
            <person name="Wu V."/>
        </authorList>
    </citation>
    <scope>NUCLEOTIDE SEQUENCE [LARGE SCALE GENOMIC DNA]</scope>
    <source>
        <strain evidence="13 14">S2</strain>
    </source>
</reference>
<keyword evidence="4" id="KW-0133">Cell shape</keyword>
<evidence type="ECO:0000256" key="11">
    <source>
        <dbReference type="SAM" id="SignalP"/>
    </source>
</evidence>
<dbReference type="GO" id="GO:0009252">
    <property type="term" value="P:peptidoglycan biosynthetic process"/>
    <property type="evidence" value="ECO:0007669"/>
    <property type="project" value="UniProtKB-KW"/>
</dbReference>
<sequence length="385" mass="42500">MKKFISVIIFILLICSNHLNTFAAINGPIELKSKGAVLLDSDTGAILFAKNANQRMYPASLTKIATAIYAIEKGNLDSIVTVSGNAVRQDGTRVYLDEGEKISLKKLIQGMLINSGNDAAVAIAEHLDGSVEQFAVHLNGYLKSTIGVKNTHFINPNGLFDKNHYTTAMDLAIITNYAIKNPIFADIFGTKVLKWEGQSWKTNILTHHRMLKGELAYPGITGGKTGYTSEAKQTLATTARNAKLGLTAVVLNSELQREKYDDTARLFDYGFKNFQHSILKQGEIFKKDNKEFCPEMDTLVTEAINGATKEVNSEGKLSIKNNNGQVVQLVTLKYMEPIPEKVSAKSEKISVKKQQVSHFNAIYGIVIIAFAGIFIGVRKKFIKKY</sequence>
<accession>A0A6H1P7I3</accession>
<dbReference type="PANTHER" id="PTHR21581">
    <property type="entry name" value="D-ALANYL-D-ALANINE CARBOXYPEPTIDASE"/>
    <property type="match status" value="1"/>
</dbReference>
<keyword evidence="13" id="KW-0645">Protease</keyword>
<name>A0A6H1P7I3_PRIMG</name>
<evidence type="ECO:0000259" key="12">
    <source>
        <dbReference type="Pfam" id="PF00768"/>
    </source>
</evidence>
<keyword evidence="10" id="KW-1133">Transmembrane helix</keyword>
<keyword evidence="10" id="KW-0812">Transmembrane</keyword>
<evidence type="ECO:0000256" key="5">
    <source>
        <dbReference type="ARBA" id="ARBA00022984"/>
    </source>
</evidence>
<evidence type="ECO:0000256" key="2">
    <source>
        <dbReference type="ARBA" id="ARBA00022729"/>
    </source>
</evidence>
<gene>
    <name evidence="13" type="ORF">HFZ78_25090</name>
</gene>
<dbReference type="SUPFAM" id="SSF56601">
    <property type="entry name" value="beta-lactamase/transpeptidase-like"/>
    <property type="match status" value="1"/>
</dbReference>
<dbReference type="Proteomes" id="UP000501868">
    <property type="component" value="Chromosome"/>
</dbReference>
<evidence type="ECO:0000313" key="14">
    <source>
        <dbReference type="Proteomes" id="UP000501868"/>
    </source>
</evidence>
<comment type="similarity">
    <text evidence="1 9">Belongs to the peptidase S11 family.</text>
</comment>
<evidence type="ECO:0000256" key="9">
    <source>
        <dbReference type="RuleBase" id="RU004016"/>
    </source>
</evidence>
<dbReference type="AlphaFoldDB" id="A0A6H1P7I3"/>
<evidence type="ECO:0000256" key="8">
    <source>
        <dbReference type="PIRSR" id="PIRSR618044-2"/>
    </source>
</evidence>
<keyword evidence="10" id="KW-0472">Membrane</keyword>
<dbReference type="PRINTS" id="PR00725">
    <property type="entry name" value="DADACBPTASE1"/>
</dbReference>
<dbReference type="GO" id="GO:0009002">
    <property type="term" value="F:serine-type D-Ala-D-Ala carboxypeptidase activity"/>
    <property type="evidence" value="ECO:0007669"/>
    <property type="project" value="InterPro"/>
</dbReference>
<dbReference type="PANTHER" id="PTHR21581:SF33">
    <property type="entry name" value="D-ALANYL-D-ALANINE CARBOXYPEPTIDASE DACB"/>
    <property type="match status" value="1"/>
</dbReference>
<dbReference type="Pfam" id="PF00768">
    <property type="entry name" value="Peptidase_S11"/>
    <property type="match status" value="1"/>
</dbReference>
<evidence type="ECO:0000256" key="10">
    <source>
        <dbReference type="SAM" id="Phobius"/>
    </source>
</evidence>
<dbReference type="GO" id="GO:0006508">
    <property type="term" value="P:proteolysis"/>
    <property type="evidence" value="ECO:0007669"/>
    <property type="project" value="InterPro"/>
</dbReference>
<protein>
    <submittedName>
        <fullName evidence="13">D-alanyl-D-alanine carboxypeptidase</fullName>
    </submittedName>
</protein>
<dbReference type="InterPro" id="IPR018044">
    <property type="entry name" value="Peptidase_S11"/>
</dbReference>
<feature type="domain" description="Peptidase S11 D-alanyl-D-alanine carboxypeptidase A N-terminal" evidence="12">
    <location>
        <begin position="29"/>
        <end position="253"/>
    </location>
</feature>
<feature type="transmembrane region" description="Helical" evidence="10">
    <location>
        <begin position="358"/>
        <end position="377"/>
    </location>
</feature>
<organism evidence="13 14">
    <name type="scientific">Priestia megaterium</name>
    <name type="common">Bacillus megaterium</name>
    <dbReference type="NCBI Taxonomy" id="1404"/>
    <lineage>
        <taxon>Bacteria</taxon>
        <taxon>Bacillati</taxon>
        <taxon>Bacillota</taxon>
        <taxon>Bacilli</taxon>
        <taxon>Bacillales</taxon>
        <taxon>Bacillaceae</taxon>
        <taxon>Priestia</taxon>
    </lineage>
</organism>
<evidence type="ECO:0000256" key="7">
    <source>
        <dbReference type="PIRSR" id="PIRSR618044-1"/>
    </source>
</evidence>
<keyword evidence="6" id="KW-0961">Cell wall biogenesis/degradation</keyword>
<feature type="chain" id="PRO_5026120302" evidence="11">
    <location>
        <begin position="24"/>
        <end position="385"/>
    </location>
</feature>
<feature type="active site" description="Proton acceptor" evidence="7">
    <location>
        <position position="63"/>
    </location>
</feature>
<evidence type="ECO:0000256" key="4">
    <source>
        <dbReference type="ARBA" id="ARBA00022960"/>
    </source>
</evidence>
<reference evidence="13 14" key="2">
    <citation type="submission" date="2020-04" db="EMBL/GenBank/DDBJ databases">
        <authorList>
            <person name="Fomenkov A."/>
            <person name="Anton B.P."/>
            <person name="Roberts R.J."/>
        </authorList>
    </citation>
    <scope>NUCLEOTIDE SEQUENCE [LARGE SCALE GENOMIC DNA]</scope>
    <source>
        <strain evidence="13 14">S2</strain>
    </source>
</reference>
<keyword evidence="2 11" id="KW-0732">Signal</keyword>
<feature type="active site" description="Acyl-ester intermediate" evidence="7">
    <location>
        <position position="60"/>
    </location>
</feature>
<dbReference type="GO" id="GO:0008360">
    <property type="term" value="P:regulation of cell shape"/>
    <property type="evidence" value="ECO:0007669"/>
    <property type="project" value="UniProtKB-KW"/>
</dbReference>
<evidence type="ECO:0000256" key="3">
    <source>
        <dbReference type="ARBA" id="ARBA00022801"/>
    </source>
</evidence>
<evidence type="ECO:0000256" key="1">
    <source>
        <dbReference type="ARBA" id="ARBA00007164"/>
    </source>
</evidence>
<dbReference type="EMBL" id="CP051128">
    <property type="protein sequence ID" value="QIZ09550.1"/>
    <property type="molecule type" value="Genomic_DNA"/>
</dbReference>
<proteinExistence type="inferred from homology"/>
<dbReference type="InterPro" id="IPR001967">
    <property type="entry name" value="Peptidase_S11_N"/>
</dbReference>
<keyword evidence="13" id="KW-0121">Carboxypeptidase</keyword>
<keyword evidence="3" id="KW-0378">Hydrolase</keyword>